<dbReference type="AlphaFoldDB" id="A0A1I5CU20"/>
<dbReference type="STRING" id="398199.SAMN05421804_10680"/>
<sequence>MYKKRDLMAKIIAAVILLGMLGSVFAAILV</sequence>
<gene>
    <name evidence="3" type="ORF">SAMN04488695_10754</name>
    <name evidence="2" type="ORF">SAMN05421804_10680</name>
</gene>
<dbReference type="EMBL" id="FOVK01000007">
    <property type="protein sequence ID" value="SFN90479.1"/>
    <property type="molecule type" value="Genomic_DNA"/>
</dbReference>
<keyword evidence="1" id="KW-0812">Transmembrane</keyword>
<evidence type="ECO:0000313" key="3">
    <source>
        <dbReference type="EMBL" id="SFN90479.1"/>
    </source>
</evidence>
<dbReference type="EMBL" id="FNDZ01000006">
    <property type="protein sequence ID" value="SDJ01387.1"/>
    <property type="molecule type" value="Genomic_DNA"/>
</dbReference>
<feature type="transmembrane region" description="Helical" evidence="1">
    <location>
        <begin position="7"/>
        <end position="29"/>
    </location>
</feature>
<accession>A0A1I5CU20</accession>
<evidence type="ECO:0000313" key="4">
    <source>
        <dbReference type="Proteomes" id="UP000181899"/>
    </source>
</evidence>
<dbReference type="Proteomes" id="UP000183255">
    <property type="component" value="Unassembled WGS sequence"/>
</dbReference>
<organism evidence="3 4">
    <name type="scientific">Proteiniclasticum ruminis</name>
    <dbReference type="NCBI Taxonomy" id="398199"/>
    <lineage>
        <taxon>Bacteria</taxon>
        <taxon>Bacillati</taxon>
        <taxon>Bacillota</taxon>
        <taxon>Clostridia</taxon>
        <taxon>Eubacteriales</taxon>
        <taxon>Clostridiaceae</taxon>
        <taxon>Proteiniclasticum</taxon>
    </lineage>
</organism>
<keyword evidence="1" id="KW-1133">Transmembrane helix</keyword>
<evidence type="ECO:0000256" key="1">
    <source>
        <dbReference type="SAM" id="Phobius"/>
    </source>
</evidence>
<proteinExistence type="predicted"/>
<dbReference type="Proteomes" id="UP000181899">
    <property type="component" value="Unassembled WGS sequence"/>
</dbReference>
<protein>
    <submittedName>
        <fullName evidence="3">Uncharacterized protein</fullName>
    </submittedName>
</protein>
<keyword evidence="1" id="KW-0472">Membrane</keyword>
<keyword evidence="4" id="KW-1185">Reference proteome</keyword>
<name>A0A1I5CU20_9CLOT</name>
<evidence type="ECO:0000313" key="5">
    <source>
        <dbReference type="Proteomes" id="UP000183255"/>
    </source>
</evidence>
<evidence type="ECO:0000313" key="2">
    <source>
        <dbReference type="EMBL" id="SDJ01387.1"/>
    </source>
</evidence>
<reference evidence="4 5" key="1">
    <citation type="submission" date="2016-10" db="EMBL/GenBank/DDBJ databases">
        <authorList>
            <person name="de Groot N.N."/>
        </authorList>
    </citation>
    <scope>NUCLEOTIDE SEQUENCE [LARGE SCALE GENOMIC DNA]</scope>
    <source>
        <strain evidence="2 5">CGMCC 1.5058</strain>
        <strain evidence="3 4">ML2</strain>
    </source>
</reference>